<proteinExistence type="inferred from homology"/>
<dbReference type="GO" id="GO:0008519">
    <property type="term" value="F:ammonium channel activity"/>
    <property type="evidence" value="ECO:0007669"/>
    <property type="project" value="InterPro"/>
</dbReference>
<keyword evidence="12" id="KW-0732">Signal</keyword>
<sequence length="474" mass="48788">MKRLIALLTLCASVGVAAPALAQQSTEGAGVPAAAQTEAKPAEAAPVTAAPVPAPAAPAPAPAEEKKPTLDSGSTAWMITATVLVIMMTIPGLALFYGGMVRAKNALSILMQVFVTFSLLSVLWAVFAYSLAFSEGAGGLHKVIGGLSKAFMKGITPETLSGVIPEYVFATFQMTFAAITPALIVGAFAERIKFSAVLWFMALWLVFCYVPIAHMVWGGGWLADLGAKDFAGGTVVHVNAGIAGLVGALVLGKRVGYGREPMPPHNLSLTMVGASLLWVGWFGFNVGSQLAADGTAGLVLANTQFATAAAVLGWMFVEWMSKGKPSMLGAASGAIAGLVAITPACGFVGPMGALVIGALAGIICYWAVTSLKHALGYDDSLDVFGVHGVGGMLGAILTGVFMSAGLGGVGYPEGVSMGGQVMKQIIATLTTIVWTGILSFVLYKVIDATIGLRVTEEEEREGLDVTSHGEKAYN</sequence>
<dbReference type="InterPro" id="IPR029020">
    <property type="entry name" value="Ammonium/urea_transptr"/>
</dbReference>
<feature type="transmembrane region" description="Helical" evidence="10">
    <location>
        <begin position="355"/>
        <end position="371"/>
    </location>
</feature>
<gene>
    <name evidence="14" type="ORF">FR698_04670</name>
</gene>
<dbReference type="AlphaFoldDB" id="A0A5C7ENT8"/>
<comment type="caution">
    <text evidence="14">The sequence shown here is derived from an EMBL/GenBank/DDBJ whole genome shotgun (WGS) entry which is preliminary data.</text>
</comment>
<evidence type="ECO:0000256" key="11">
    <source>
        <dbReference type="SAM" id="MobiDB-lite"/>
    </source>
</evidence>
<accession>A0A5C7ENT8</accession>
<dbReference type="FunCoup" id="A0A5C7ENT8">
    <property type="interactions" value="262"/>
</dbReference>
<dbReference type="RefSeq" id="WP_147799006.1">
    <property type="nucleotide sequence ID" value="NZ_VPFL01000004.1"/>
</dbReference>
<evidence type="ECO:0000256" key="12">
    <source>
        <dbReference type="SAM" id="SignalP"/>
    </source>
</evidence>
<dbReference type="FunFam" id="1.10.3430.10:FF:000007">
    <property type="entry name" value="Ammonium transporter"/>
    <property type="match status" value="1"/>
</dbReference>
<evidence type="ECO:0000256" key="6">
    <source>
        <dbReference type="ARBA" id="ARBA00022989"/>
    </source>
</evidence>
<organism evidence="14 15">
    <name type="scientific">Pelomicrobium methylotrophicum</name>
    <dbReference type="NCBI Taxonomy" id="2602750"/>
    <lineage>
        <taxon>Bacteria</taxon>
        <taxon>Pseudomonadati</taxon>
        <taxon>Pseudomonadota</taxon>
        <taxon>Hydrogenophilia</taxon>
        <taxon>Hydrogenophilia incertae sedis</taxon>
        <taxon>Pelomicrobium</taxon>
    </lineage>
</organism>
<dbReference type="InterPro" id="IPR024041">
    <property type="entry name" value="NH4_transpt_AmtB-like_dom"/>
</dbReference>
<feature type="transmembrane region" description="Helical" evidence="10">
    <location>
        <begin position="196"/>
        <end position="218"/>
    </location>
</feature>
<feature type="transmembrane region" description="Helical" evidence="10">
    <location>
        <begin position="383"/>
        <end position="404"/>
    </location>
</feature>
<feature type="transmembrane region" description="Helical" evidence="10">
    <location>
        <begin position="167"/>
        <end position="189"/>
    </location>
</feature>
<evidence type="ECO:0000313" key="14">
    <source>
        <dbReference type="EMBL" id="TXF12924.1"/>
    </source>
</evidence>
<keyword evidence="15" id="KW-1185">Reference proteome</keyword>
<evidence type="ECO:0000256" key="5">
    <source>
        <dbReference type="ARBA" id="ARBA00022692"/>
    </source>
</evidence>
<dbReference type="InterPro" id="IPR002229">
    <property type="entry name" value="RhesusRHD"/>
</dbReference>
<dbReference type="Proteomes" id="UP000321201">
    <property type="component" value="Unassembled WGS sequence"/>
</dbReference>
<dbReference type="PANTHER" id="PTHR43029">
    <property type="entry name" value="AMMONIUM TRANSPORTER MEP2"/>
    <property type="match status" value="1"/>
</dbReference>
<keyword evidence="4" id="KW-1003">Cell membrane</keyword>
<dbReference type="EMBL" id="VPFL01000004">
    <property type="protein sequence ID" value="TXF12924.1"/>
    <property type="molecule type" value="Genomic_DNA"/>
</dbReference>
<feature type="transmembrane region" description="Helical" evidence="10">
    <location>
        <begin position="230"/>
        <end position="252"/>
    </location>
</feature>
<feature type="compositionally biased region" description="Pro residues" evidence="11">
    <location>
        <begin position="52"/>
        <end position="61"/>
    </location>
</feature>
<evidence type="ECO:0000256" key="8">
    <source>
        <dbReference type="ARBA" id="ARBA00023177"/>
    </source>
</evidence>
<feature type="transmembrane region" description="Helical" evidence="10">
    <location>
        <begin position="296"/>
        <end position="316"/>
    </location>
</feature>
<evidence type="ECO:0000256" key="1">
    <source>
        <dbReference type="ARBA" id="ARBA00004651"/>
    </source>
</evidence>
<dbReference type="Pfam" id="PF00909">
    <property type="entry name" value="Ammonium_transp"/>
    <property type="match status" value="1"/>
</dbReference>
<evidence type="ECO:0000256" key="10">
    <source>
        <dbReference type="RuleBase" id="RU362002"/>
    </source>
</evidence>
<dbReference type="SUPFAM" id="SSF111352">
    <property type="entry name" value="Ammonium transporter"/>
    <property type="match status" value="1"/>
</dbReference>
<name>A0A5C7ENT8_9PROT</name>
<evidence type="ECO:0000259" key="13">
    <source>
        <dbReference type="Pfam" id="PF00909"/>
    </source>
</evidence>
<protein>
    <recommendedName>
        <fullName evidence="9 10">Ammonium transporter</fullName>
    </recommendedName>
</protein>
<feature type="transmembrane region" description="Helical" evidence="10">
    <location>
        <begin position="328"/>
        <end position="349"/>
    </location>
</feature>
<feature type="signal peptide" evidence="12">
    <location>
        <begin position="1"/>
        <end position="22"/>
    </location>
</feature>
<keyword evidence="6 10" id="KW-1133">Transmembrane helix</keyword>
<dbReference type="PROSITE" id="PS01219">
    <property type="entry name" value="AMMONIUM_TRANSP"/>
    <property type="match status" value="1"/>
</dbReference>
<evidence type="ECO:0000256" key="4">
    <source>
        <dbReference type="ARBA" id="ARBA00022475"/>
    </source>
</evidence>
<comment type="subcellular location">
    <subcellularLocation>
        <location evidence="1 10">Cell membrane</location>
        <topology evidence="1 10">Multi-pass membrane protein</topology>
    </subcellularLocation>
</comment>
<keyword evidence="7 10" id="KW-0472">Membrane</keyword>
<evidence type="ECO:0000313" key="15">
    <source>
        <dbReference type="Proteomes" id="UP000321201"/>
    </source>
</evidence>
<feature type="transmembrane region" description="Helical" evidence="10">
    <location>
        <begin position="109"/>
        <end position="132"/>
    </location>
</feature>
<feature type="transmembrane region" description="Helical" evidence="10">
    <location>
        <begin position="76"/>
        <end position="97"/>
    </location>
</feature>
<dbReference type="GO" id="GO:0005886">
    <property type="term" value="C:plasma membrane"/>
    <property type="evidence" value="ECO:0007669"/>
    <property type="project" value="UniProtKB-SubCell"/>
</dbReference>
<dbReference type="OrthoDB" id="9814202at2"/>
<evidence type="ECO:0000256" key="3">
    <source>
        <dbReference type="ARBA" id="ARBA00022448"/>
    </source>
</evidence>
<evidence type="ECO:0000256" key="7">
    <source>
        <dbReference type="ARBA" id="ARBA00023136"/>
    </source>
</evidence>
<dbReference type="NCBIfam" id="TIGR00836">
    <property type="entry name" value="amt"/>
    <property type="match status" value="1"/>
</dbReference>
<dbReference type="InterPro" id="IPR001905">
    <property type="entry name" value="Ammonium_transpt"/>
</dbReference>
<keyword evidence="5 10" id="KW-0812">Transmembrane</keyword>
<reference evidence="14 15" key="1">
    <citation type="submission" date="2019-08" db="EMBL/GenBank/DDBJ databases">
        <title>Pelomicrobium methylotrophicum gen. nov., sp. nov. a moderately thermophilic, facultatively anaerobic, lithoautotrophic and methylotrophic bacterium isolated from a terrestrial mud volcano.</title>
        <authorList>
            <person name="Slobodkina G.B."/>
            <person name="Merkel A.Y."/>
            <person name="Slobodkin A.I."/>
        </authorList>
    </citation>
    <scope>NUCLEOTIDE SEQUENCE [LARGE SCALE GENOMIC DNA]</scope>
    <source>
        <strain evidence="14 15">SM250</strain>
    </source>
</reference>
<evidence type="ECO:0000256" key="9">
    <source>
        <dbReference type="ARBA" id="ARBA00050025"/>
    </source>
</evidence>
<dbReference type="PANTHER" id="PTHR43029:SF10">
    <property type="entry name" value="AMMONIUM TRANSPORTER MEP2"/>
    <property type="match status" value="1"/>
</dbReference>
<dbReference type="PRINTS" id="PR00342">
    <property type="entry name" value="RHESUSRHD"/>
</dbReference>
<dbReference type="InParanoid" id="A0A5C7ENT8"/>
<keyword evidence="8 10" id="KW-0924">Ammonia transport</keyword>
<dbReference type="Gene3D" id="1.10.3430.10">
    <property type="entry name" value="Ammonium transporter AmtB like domains"/>
    <property type="match status" value="1"/>
</dbReference>
<evidence type="ECO:0000256" key="2">
    <source>
        <dbReference type="ARBA" id="ARBA00005887"/>
    </source>
</evidence>
<feature type="chain" id="PRO_5022945273" description="Ammonium transporter" evidence="12">
    <location>
        <begin position="23"/>
        <end position="474"/>
    </location>
</feature>
<feature type="transmembrane region" description="Helical" evidence="10">
    <location>
        <begin position="424"/>
        <end position="443"/>
    </location>
</feature>
<feature type="domain" description="Ammonium transporter AmtB-like" evidence="13">
    <location>
        <begin position="76"/>
        <end position="473"/>
    </location>
</feature>
<feature type="region of interest" description="Disordered" evidence="11">
    <location>
        <begin position="51"/>
        <end position="70"/>
    </location>
</feature>
<comment type="similarity">
    <text evidence="2 10">Belongs to the ammonia transporter channel (TC 1.A.11.2) family.</text>
</comment>
<feature type="transmembrane region" description="Helical" evidence="10">
    <location>
        <begin position="264"/>
        <end position="284"/>
    </location>
</feature>
<dbReference type="InterPro" id="IPR018047">
    <property type="entry name" value="Ammonium_transpt_CS"/>
</dbReference>
<keyword evidence="3 10" id="KW-0813">Transport</keyword>